<dbReference type="AlphaFoldDB" id="A0ABD1Q2X3"/>
<evidence type="ECO:0000313" key="2">
    <source>
        <dbReference type="EMBL" id="KAL2470506.1"/>
    </source>
</evidence>
<organism evidence="2 3">
    <name type="scientific">Abeliophyllum distichum</name>
    <dbReference type="NCBI Taxonomy" id="126358"/>
    <lineage>
        <taxon>Eukaryota</taxon>
        <taxon>Viridiplantae</taxon>
        <taxon>Streptophyta</taxon>
        <taxon>Embryophyta</taxon>
        <taxon>Tracheophyta</taxon>
        <taxon>Spermatophyta</taxon>
        <taxon>Magnoliopsida</taxon>
        <taxon>eudicotyledons</taxon>
        <taxon>Gunneridae</taxon>
        <taxon>Pentapetalae</taxon>
        <taxon>asterids</taxon>
        <taxon>lamiids</taxon>
        <taxon>Lamiales</taxon>
        <taxon>Oleaceae</taxon>
        <taxon>Forsythieae</taxon>
        <taxon>Abeliophyllum</taxon>
    </lineage>
</organism>
<sequence length="186" mass="19699">MSLRHFPHSIMGLDDMPSESFSAANTGPTTANSSSKNYVTEFNPAEAPIRSDLKLKSIPPFPTNGVPIKKIKNLPNLPSLKSNGENYSLQFEVVPDGNPDSSDSSMAYGLNLRKLSGLNGGSADDRGEEVEGGLPEDTGIDEYTDMPVEGFGATLLSALELVVRGSDGFFPSTGSVGFLVVVVSEQ</sequence>
<keyword evidence="3" id="KW-1185">Reference proteome</keyword>
<feature type="region of interest" description="Disordered" evidence="1">
    <location>
        <begin position="119"/>
        <end position="140"/>
    </location>
</feature>
<protein>
    <submittedName>
        <fullName evidence="2">Protein MOS2</fullName>
    </submittedName>
</protein>
<comment type="caution">
    <text evidence="2">The sequence shown here is derived from an EMBL/GenBank/DDBJ whole genome shotgun (WGS) entry which is preliminary data.</text>
</comment>
<evidence type="ECO:0000256" key="1">
    <source>
        <dbReference type="SAM" id="MobiDB-lite"/>
    </source>
</evidence>
<name>A0ABD1Q2X3_9LAMI</name>
<gene>
    <name evidence="2" type="ORF">Adt_38642</name>
</gene>
<accession>A0ABD1Q2X3</accession>
<reference evidence="3" key="1">
    <citation type="submission" date="2024-07" db="EMBL/GenBank/DDBJ databases">
        <title>Two chromosome-level genome assemblies of Korean endemic species Abeliophyllum distichum and Forsythia ovata (Oleaceae).</title>
        <authorList>
            <person name="Jang H."/>
        </authorList>
    </citation>
    <scope>NUCLEOTIDE SEQUENCE [LARGE SCALE GENOMIC DNA]</scope>
</reference>
<feature type="compositionally biased region" description="Polar residues" evidence="1">
    <location>
        <begin position="19"/>
        <end position="39"/>
    </location>
</feature>
<dbReference type="Proteomes" id="UP001604336">
    <property type="component" value="Unassembled WGS sequence"/>
</dbReference>
<dbReference type="EMBL" id="JBFOLK010000012">
    <property type="protein sequence ID" value="KAL2470506.1"/>
    <property type="molecule type" value="Genomic_DNA"/>
</dbReference>
<feature type="region of interest" description="Disordered" evidence="1">
    <location>
        <begin position="14"/>
        <end position="39"/>
    </location>
</feature>
<evidence type="ECO:0000313" key="3">
    <source>
        <dbReference type="Proteomes" id="UP001604336"/>
    </source>
</evidence>
<proteinExistence type="predicted"/>